<dbReference type="AlphaFoldDB" id="A0AA87ZCJ9"/>
<keyword evidence="2" id="KW-1185">Reference proteome</keyword>
<dbReference type="EMBL" id="BTGU01000001">
    <property type="protein sequence ID" value="GMN25081.1"/>
    <property type="molecule type" value="Genomic_DNA"/>
</dbReference>
<dbReference type="PANTHER" id="PTHR33127">
    <property type="entry name" value="TRANSMEMBRANE PROTEIN"/>
    <property type="match status" value="1"/>
</dbReference>
<reference evidence="1" key="1">
    <citation type="submission" date="2023-07" db="EMBL/GenBank/DDBJ databases">
        <title>draft genome sequence of fig (Ficus carica).</title>
        <authorList>
            <person name="Takahashi T."/>
            <person name="Nishimura K."/>
        </authorList>
    </citation>
    <scope>NUCLEOTIDE SEQUENCE</scope>
</reference>
<sequence length="279" mass="32291">MPCYNVLYNPSSGEEYRVKNKTQHHKCDSRHGLRETMAMKLGWVLTRELCSCGQIYLYSPFTQVVVNLPALPAEYLSPHKGKFTFSYCSESRHFRGIRRSINETFSINLTNHVASRTGTVGTLEFGFDNYWSVVVNHEKDNFLRDTRRPDFVVCEEELFVVGSFDDGRREISRLDWSQKSWIKEVSLSKWVVFLGSSISSLALMLPVGENRKDLAGRVYFNEFEFRYDHFYDCHFRLYNDAVNAITPACLPLSSNGSVFRSYPFGYEAPCAFWIEPPNL</sequence>
<evidence type="ECO:0008006" key="3">
    <source>
        <dbReference type="Google" id="ProtNLM"/>
    </source>
</evidence>
<evidence type="ECO:0000313" key="1">
    <source>
        <dbReference type="EMBL" id="GMN25081.1"/>
    </source>
</evidence>
<accession>A0AA87ZCJ9</accession>
<gene>
    <name evidence="1" type="ORF">TIFTF001_000815</name>
</gene>
<organism evidence="1 2">
    <name type="scientific">Ficus carica</name>
    <name type="common">Common fig</name>
    <dbReference type="NCBI Taxonomy" id="3494"/>
    <lineage>
        <taxon>Eukaryota</taxon>
        <taxon>Viridiplantae</taxon>
        <taxon>Streptophyta</taxon>
        <taxon>Embryophyta</taxon>
        <taxon>Tracheophyta</taxon>
        <taxon>Spermatophyta</taxon>
        <taxon>Magnoliopsida</taxon>
        <taxon>eudicotyledons</taxon>
        <taxon>Gunneridae</taxon>
        <taxon>Pentapetalae</taxon>
        <taxon>rosids</taxon>
        <taxon>fabids</taxon>
        <taxon>Rosales</taxon>
        <taxon>Moraceae</taxon>
        <taxon>Ficeae</taxon>
        <taxon>Ficus</taxon>
    </lineage>
</organism>
<comment type="caution">
    <text evidence="1">The sequence shown here is derived from an EMBL/GenBank/DDBJ whole genome shotgun (WGS) entry which is preliminary data.</text>
</comment>
<protein>
    <recommendedName>
        <fullName evidence="3">DUF295 domain-containing protein</fullName>
    </recommendedName>
</protein>
<dbReference type="Proteomes" id="UP001187192">
    <property type="component" value="Unassembled WGS sequence"/>
</dbReference>
<dbReference type="PANTHER" id="PTHR33127:SF5">
    <property type="entry name" value="TRANSMEMBRANE PROTEIN"/>
    <property type="match status" value="1"/>
</dbReference>
<proteinExistence type="predicted"/>
<name>A0AA87ZCJ9_FICCA</name>
<evidence type="ECO:0000313" key="2">
    <source>
        <dbReference type="Proteomes" id="UP001187192"/>
    </source>
</evidence>